<dbReference type="GO" id="GO:0005777">
    <property type="term" value="C:peroxisome"/>
    <property type="evidence" value="ECO:0007669"/>
    <property type="project" value="TreeGrafter"/>
</dbReference>
<name>A0A1F7ZT82_9EURO</name>
<accession>A0A1F7ZT82</accession>
<organism evidence="2 3">
    <name type="scientific">Aspergillus bombycis</name>
    <dbReference type="NCBI Taxonomy" id="109264"/>
    <lineage>
        <taxon>Eukaryota</taxon>
        <taxon>Fungi</taxon>
        <taxon>Dikarya</taxon>
        <taxon>Ascomycota</taxon>
        <taxon>Pezizomycotina</taxon>
        <taxon>Eurotiomycetes</taxon>
        <taxon>Eurotiomycetidae</taxon>
        <taxon>Eurotiales</taxon>
        <taxon>Aspergillaceae</taxon>
        <taxon>Aspergillus</taxon>
    </lineage>
</organism>
<evidence type="ECO:0000313" key="3">
    <source>
        <dbReference type="Proteomes" id="UP000179179"/>
    </source>
</evidence>
<dbReference type="Pfam" id="PF00199">
    <property type="entry name" value="Catalase"/>
    <property type="match status" value="1"/>
</dbReference>
<dbReference type="InterPro" id="IPR018028">
    <property type="entry name" value="Catalase"/>
</dbReference>
<dbReference type="Proteomes" id="UP000179179">
    <property type="component" value="Unassembled WGS sequence"/>
</dbReference>
<dbReference type="GO" id="GO:0004096">
    <property type="term" value="F:catalase activity"/>
    <property type="evidence" value="ECO:0007669"/>
    <property type="project" value="InterPro"/>
</dbReference>
<dbReference type="RefSeq" id="XP_022386380.1">
    <property type="nucleotide sequence ID" value="XM_022535586.1"/>
</dbReference>
<dbReference type="SUPFAM" id="SSF56634">
    <property type="entry name" value="Heme-dependent catalase-like"/>
    <property type="match status" value="1"/>
</dbReference>
<comment type="caution">
    <text evidence="2">The sequence shown here is derived from an EMBL/GenBank/DDBJ whole genome shotgun (WGS) entry which is preliminary data.</text>
</comment>
<reference evidence="2 3" key="1">
    <citation type="journal article" date="2016" name="Genome Biol. Evol.">
        <title>Draft genome sequence of an aflatoxigenic Aspergillus species, A. bombycis.</title>
        <authorList>
            <person name="Moore G.G."/>
            <person name="Mack B.M."/>
            <person name="Beltz S.B."/>
            <person name="Gilbert M.K."/>
        </authorList>
    </citation>
    <scope>NUCLEOTIDE SEQUENCE [LARGE SCALE GENOMIC DNA]</scope>
    <source>
        <strain evidence="3">NRRL 26010</strain>
    </source>
</reference>
<dbReference type="GO" id="GO:0042542">
    <property type="term" value="P:response to hydrogen peroxide"/>
    <property type="evidence" value="ECO:0007669"/>
    <property type="project" value="TreeGrafter"/>
</dbReference>
<dbReference type="GO" id="GO:0005739">
    <property type="term" value="C:mitochondrion"/>
    <property type="evidence" value="ECO:0007669"/>
    <property type="project" value="TreeGrafter"/>
</dbReference>
<gene>
    <name evidence="2" type="ORF">ABOM_008457</name>
</gene>
<evidence type="ECO:0000259" key="1">
    <source>
        <dbReference type="Pfam" id="PF00199"/>
    </source>
</evidence>
<dbReference type="InterPro" id="IPR011614">
    <property type="entry name" value="Catalase_core"/>
</dbReference>
<dbReference type="PANTHER" id="PTHR11465:SF13">
    <property type="entry name" value="CATALASE (EUROFUNG)"/>
    <property type="match status" value="1"/>
</dbReference>
<protein>
    <recommendedName>
        <fullName evidence="1">Catalase core domain-containing protein</fullName>
    </recommendedName>
</protein>
<dbReference type="STRING" id="109264.A0A1F7ZT82"/>
<dbReference type="GeneID" id="34451847"/>
<sequence>MREEIACMSHLQIMEPEDADPTKLDFDPFNVTRFWPRKQFPISKPPHHSNRDNFHRDVGQVAFSPDSLVPRIEHSPSPLLQFSMFLYLSHCGSETT</sequence>
<dbReference type="OrthoDB" id="6880011at2759"/>
<dbReference type="EMBL" id="LYCR01000085">
    <property type="protein sequence ID" value="OGM42663.1"/>
    <property type="molecule type" value="Genomic_DNA"/>
</dbReference>
<dbReference type="GO" id="GO:0042744">
    <property type="term" value="P:hydrogen peroxide catabolic process"/>
    <property type="evidence" value="ECO:0007669"/>
    <property type="project" value="TreeGrafter"/>
</dbReference>
<dbReference type="InterPro" id="IPR020835">
    <property type="entry name" value="Catalase_sf"/>
</dbReference>
<dbReference type="PANTHER" id="PTHR11465">
    <property type="entry name" value="CATALASE"/>
    <property type="match status" value="1"/>
</dbReference>
<feature type="domain" description="Catalase core" evidence="1">
    <location>
        <begin position="10"/>
        <end position="88"/>
    </location>
</feature>
<evidence type="ECO:0000313" key="2">
    <source>
        <dbReference type="EMBL" id="OGM42663.1"/>
    </source>
</evidence>
<dbReference type="Gene3D" id="2.40.180.10">
    <property type="entry name" value="Catalase core domain"/>
    <property type="match status" value="1"/>
</dbReference>
<keyword evidence="3" id="KW-1185">Reference proteome</keyword>
<proteinExistence type="predicted"/>
<dbReference type="GO" id="GO:0020037">
    <property type="term" value="F:heme binding"/>
    <property type="evidence" value="ECO:0007669"/>
    <property type="project" value="InterPro"/>
</dbReference>
<dbReference type="AlphaFoldDB" id="A0A1F7ZT82"/>